<feature type="transmembrane region" description="Helical" evidence="2">
    <location>
        <begin position="39"/>
        <end position="57"/>
    </location>
</feature>
<keyword evidence="3" id="KW-1185">Reference proteome</keyword>
<keyword evidence="2" id="KW-0472">Membrane</keyword>
<evidence type="ECO:0000256" key="2">
    <source>
        <dbReference type="SAM" id="Phobius"/>
    </source>
</evidence>
<accession>A0A1I7V4C8</accession>
<feature type="region of interest" description="Disordered" evidence="1">
    <location>
        <begin position="72"/>
        <end position="107"/>
    </location>
</feature>
<evidence type="ECO:0000256" key="1">
    <source>
        <dbReference type="SAM" id="MobiDB-lite"/>
    </source>
</evidence>
<feature type="compositionally biased region" description="Basic and acidic residues" evidence="1">
    <location>
        <begin position="73"/>
        <end position="107"/>
    </location>
</feature>
<reference evidence="4" key="1">
    <citation type="submission" date="2016-11" db="UniProtKB">
        <authorList>
            <consortium name="WormBaseParasite"/>
        </authorList>
    </citation>
    <scope>IDENTIFICATION</scope>
</reference>
<proteinExistence type="predicted"/>
<evidence type="ECO:0000313" key="4">
    <source>
        <dbReference type="WBParaSite" id="Csp11.Scaffold630.g22265.t1"/>
    </source>
</evidence>
<dbReference type="eggNOG" id="ENOG502R97B">
    <property type="taxonomic scope" value="Eukaryota"/>
</dbReference>
<keyword evidence="2" id="KW-1133">Transmembrane helix</keyword>
<sequence length="115" mass="13252">MIGNHSSSSFSSASFHPTDEVTIEQVSRGCCESMALSDIFPIFIVAGALWILVYCILMTQKIFMDTQYQEIQPKPHGEEDEEEHHGNNHVDSHPNVEKENHKHDHNERTFFAYYL</sequence>
<keyword evidence="2" id="KW-0812">Transmembrane</keyword>
<dbReference type="AlphaFoldDB" id="A0A1I7V4C8"/>
<evidence type="ECO:0000313" key="3">
    <source>
        <dbReference type="Proteomes" id="UP000095282"/>
    </source>
</evidence>
<organism evidence="3 4">
    <name type="scientific">Caenorhabditis tropicalis</name>
    <dbReference type="NCBI Taxonomy" id="1561998"/>
    <lineage>
        <taxon>Eukaryota</taxon>
        <taxon>Metazoa</taxon>
        <taxon>Ecdysozoa</taxon>
        <taxon>Nematoda</taxon>
        <taxon>Chromadorea</taxon>
        <taxon>Rhabditida</taxon>
        <taxon>Rhabditina</taxon>
        <taxon>Rhabditomorpha</taxon>
        <taxon>Rhabditoidea</taxon>
        <taxon>Rhabditidae</taxon>
        <taxon>Peloderinae</taxon>
        <taxon>Caenorhabditis</taxon>
    </lineage>
</organism>
<name>A0A1I7V4C8_9PELO</name>
<protein>
    <submittedName>
        <fullName evidence="4">Uncharacterized protein</fullName>
    </submittedName>
</protein>
<dbReference type="Proteomes" id="UP000095282">
    <property type="component" value="Unplaced"/>
</dbReference>
<dbReference type="WBParaSite" id="Csp11.Scaffold630.g22265.t1">
    <property type="protein sequence ID" value="Csp11.Scaffold630.g22265.t1"/>
    <property type="gene ID" value="Csp11.Scaffold630.g22265"/>
</dbReference>